<reference evidence="3" key="1">
    <citation type="submission" date="2021-12" db="EMBL/GenBank/DDBJ databases">
        <authorList>
            <person name="King R."/>
        </authorList>
    </citation>
    <scope>NUCLEOTIDE SEQUENCE</scope>
</reference>
<comment type="similarity">
    <text evidence="1">Belongs to the LTO1 family.</text>
</comment>
<dbReference type="PANTHER" id="PTHR28532:SF1">
    <property type="entry name" value="ORAL CANCER OVEREXPRESSED 1"/>
    <property type="match status" value="1"/>
</dbReference>
<dbReference type="PANTHER" id="PTHR28532">
    <property type="entry name" value="GEO13458P1"/>
    <property type="match status" value="1"/>
</dbReference>
<proteinExistence type="inferred from homology"/>
<accession>A0A9N9R2W5</accession>
<keyword evidence="4" id="KW-1185">Reference proteome</keyword>
<evidence type="ECO:0000256" key="1">
    <source>
        <dbReference type="ARBA" id="ARBA00038090"/>
    </source>
</evidence>
<sequence>MAADKDFNDVLEDIFMTEETAYKESYEEGYKSGTLAGNPEGYHLGYHRGAELGRELGYYLGTVTKYLEANEKQDTKYSVKILNQLIKVKTLVDSFPRNNSEDHDILNLVEAIRAQYKKACALLKIPANNPFDSDISF</sequence>
<reference evidence="3" key="2">
    <citation type="submission" date="2022-10" db="EMBL/GenBank/DDBJ databases">
        <authorList>
            <consortium name="ENA_rothamsted_submissions"/>
            <consortium name="culmorum"/>
            <person name="King R."/>
        </authorList>
    </citation>
    <scope>NUCLEOTIDE SEQUENCE</scope>
</reference>
<evidence type="ECO:0000313" key="3">
    <source>
        <dbReference type="EMBL" id="CAG9788272.1"/>
    </source>
</evidence>
<gene>
    <name evidence="3" type="ORF">DIATSA_LOCUS6089</name>
</gene>
<dbReference type="InterPro" id="IPR052436">
    <property type="entry name" value="LTO1_adapter"/>
</dbReference>
<dbReference type="Proteomes" id="UP001153714">
    <property type="component" value="Chromosome 19"/>
</dbReference>
<evidence type="ECO:0000313" key="4">
    <source>
        <dbReference type="Proteomes" id="UP001153714"/>
    </source>
</evidence>
<dbReference type="AlphaFoldDB" id="A0A9N9R2W5"/>
<dbReference type="InterPro" id="IPR019191">
    <property type="entry name" value="Essential_protein_Yae1_N"/>
</dbReference>
<organism evidence="3 4">
    <name type="scientific">Diatraea saccharalis</name>
    <name type="common">sugarcane borer</name>
    <dbReference type="NCBI Taxonomy" id="40085"/>
    <lineage>
        <taxon>Eukaryota</taxon>
        <taxon>Metazoa</taxon>
        <taxon>Ecdysozoa</taxon>
        <taxon>Arthropoda</taxon>
        <taxon>Hexapoda</taxon>
        <taxon>Insecta</taxon>
        <taxon>Pterygota</taxon>
        <taxon>Neoptera</taxon>
        <taxon>Endopterygota</taxon>
        <taxon>Lepidoptera</taxon>
        <taxon>Glossata</taxon>
        <taxon>Ditrysia</taxon>
        <taxon>Pyraloidea</taxon>
        <taxon>Crambidae</taxon>
        <taxon>Crambinae</taxon>
        <taxon>Diatraea</taxon>
    </lineage>
</organism>
<dbReference type="OrthoDB" id="48036at2759"/>
<evidence type="ECO:0000259" key="2">
    <source>
        <dbReference type="Pfam" id="PF09811"/>
    </source>
</evidence>
<feature type="domain" description="Essential protein Yae1 N-terminal" evidence="2">
    <location>
        <begin position="26"/>
        <end position="63"/>
    </location>
</feature>
<dbReference type="EMBL" id="OU893350">
    <property type="protein sequence ID" value="CAG9788272.1"/>
    <property type="molecule type" value="Genomic_DNA"/>
</dbReference>
<dbReference type="Pfam" id="PF09811">
    <property type="entry name" value="Yae1_N"/>
    <property type="match status" value="1"/>
</dbReference>
<name>A0A9N9R2W5_9NEOP</name>
<protein>
    <recommendedName>
        <fullName evidence="2">Essential protein Yae1 N-terminal domain-containing protein</fullName>
    </recommendedName>
</protein>